<name>A0A9P5CJ20_9HYPO</name>
<organism evidence="2 3">
    <name type="scientific">Trichoderma lentiforme</name>
    <dbReference type="NCBI Taxonomy" id="1567552"/>
    <lineage>
        <taxon>Eukaryota</taxon>
        <taxon>Fungi</taxon>
        <taxon>Dikarya</taxon>
        <taxon>Ascomycota</taxon>
        <taxon>Pezizomycotina</taxon>
        <taxon>Sordariomycetes</taxon>
        <taxon>Hypocreomycetidae</taxon>
        <taxon>Hypocreales</taxon>
        <taxon>Hypocreaceae</taxon>
        <taxon>Trichoderma</taxon>
    </lineage>
</organism>
<proteinExistence type="predicted"/>
<reference evidence="2 3" key="1">
    <citation type="submission" date="2018-06" db="EMBL/GenBank/DDBJ databases">
        <title>Genome analysis of cellulolytic fungus Trichoderma lentiforme CFAM-422.</title>
        <authorList>
            <person name="Steindorff A.S."/>
            <person name="Formighieri E.F."/>
            <person name="Midorikawa G.E.O."/>
            <person name="Tamietti M.S."/>
            <person name="Ramos E.Z."/>
            <person name="Silva A.S."/>
            <person name="Bon E.P.S."/>
            <person name="Mendes T.D."/>
            <person name="Damaso M.C.T."/>
            <person name="Favaro L.C.L."/>
        </authorList>
    </citation>
    <scope>NUCLEOTIDE SEQUENCE [LARGE SCALE GENOMIC DNA]</scope>
    <source>
        <strain evidence="2 3">CFAM-422</strain>
    </source>
</reference>
<keyword evidence="3" id="KW-1185">Reference proteome</keyword>
<dbReference type="EMBL" id="QLNT01000001">
    <property type="protein sequence ID" value="KAF3077118.1"/>
    <property type="molecule type" value="Genomic_DNA"/>
</dbReference>
<dbReference type="AlphaFoldDB" id="A0A9P5CJ20"/>
<dbReference type="Proteomes" id="UP000801864">
    <property type="component" value="Unassembled WGS sequence"/>
</dbReference>
<sequence length="138" mass="14684">MGGTGQQVPGRYVDDAVGRLRSSCPQPVPLLNDPGANGCLEQAKALTSWVNRRMQGRAGFGTVWRRLWLASQLSAWAVPVPEPVPVWSLCLSGACAWSGSSPGQPTRAVPVRYLSSVARPSSPVPPQRETAPGHAQDD</sequence>
<accession>A0A9P5CJ20</accession>
<feature type="region of interest" description="Disordered" evidence="1">
    <location>
        <begin position="117"/>
        <end position="138"/>
    </location>
</feature>
<protein>
    <submittedName>
        <fullName evidence="2">Uncharacterized protein</fullName>
    </submittedName>
</protein>
<evidence type="ECO:0000256" key="1">
    <source>
        <dbReference type="SAM" id="MobiDB-lite"/>
    </source>
</evidence>
<evidence type="ECO:0000313" key="3">
    <source>
        <dbReference type="Proteomes" id="UP000801864"/>
    </source>
</evidence>
<comment type="caution">
    <text evidence="2">The sequence shown here is derived from an EMBL/GenBank/DDBJ whole genome shotgun (WGS) entry which is preliminary data.</text>
</comment>
<evidence type="ECO:0000313" key="2">
    <source>
        <dbReference type="EMBL" id="KAF3077118.1"/>
    </source>
</evidence>
<gene>
    <name evidence="2" type="ORF">CFAM422_000343</name>
</gene>